<sequence>MSINVDDSGAHRLIPDTPALPAATGEPRPRTALARFKAGATSLNLPHDYRNAIRHGEPGDCHSLVLDGVRVFYTLAARSKRDCCWDYQREAESWREFRAALAAEYHTGIHPELPREIAAITYIRDSERVHLCRPGSHPGTRRRLRDIWRRWTALSPLPLLGALTQPLAGSATAVGIALAPVMP</sequence>
<evidence type="ECO:0000313" key="3">
    <source>
        <dbReference type="Proteomes" id="UP000294513"/>
    </source>
</evidence>
<gene>
    <name evidence="2" type="ORF">E1298_00600</name>
</gene>
<organism evidence="2 3">
    <name type="scientific">Actinomadura rubrisoli</name>
    <dbReference type="NCBI Taxonomy" id="2530368"/>
    <lineage>
        <taxon>Bacteria</taxon>
        <taxon>Bacillati</taxon>
        <taxon>Actinomycetota</taxon>
        <taxon>Actinomycetes</taxon>
        <taxon>Streptosporangiales</taxon>
        <taxon>Thermomonosporaceae</taxon>
        <taxon>Actinomadura</taxon>
    </lineage>
</organism>
<dbReference type="EMBL" id="SMKU01000002">
    <property type="protein sequence ID" value="TDD97562.1"/>
    <property type="molecule type" value="Genomic_DNA"/>
</dbReference>
<feature type="region of interest" description="Disordered" evidence="1">
    <location>
        <begin position="1"/>
        <end position="28"/>
    </location>
</feature>
<dbReference type="RefSeq" id="WP_131888724.1">
    <property type="nucleotide sequence ID" value="NZ_SMKU01000002.1"/>
</dbReference>
<feature type="non-terminal residue" evidence="2">
    <location>
        <position position="183"/>
    </location>
</feature>
<dbReference type="Proteomes" id="UP000294513">
    <property type="component" value="Unassembled WGS sequence"/>
</dbReference>
<evidence type="ECO:0000256" key="1">
    <source>
        <dbReference type="SAM" id="MobiDB-lite"/>
    </source>
</evidence>
<name>A0A4R5CJH6_9ACTN</name>
<reference evidence="2 3" key="1">
    <citation type="submission" date="2019-03" db="EMBL/GenBank/DDBJ databases">
        <title>Draft genome sequences of novel Actinobacteria.</title>
        <authorList>
            <person name="Sahin N."/>
            <person name="Ay H."/>
            <person name="Saygin H."/>
        </authorList>
    </citation>
    <scope>NUCLEOTIDE SEQUENCE [LARGE SCALE GENOMIC DNA]</scope>
    <source>
        <strain evidence="2 3">H3C3</strain>
    </source>
</reference>
<comment type="caution">
    <text evidence="2">The sequence shown here is derived from an EMBL/GenBank/DDBJ whole genome shotgun (WGS) entry which is preliminary data.</text>
</comment>
<protein>
    <submittedName>
        <fullName evidence="2">Uncharacterized protein</fullName>
    </submittedName>
</protein>
<evidence type="ECO:0000313" key="2">
    <source>
        <dbReference type="EMBL" id="TDD97562.1"/>
    </source>
</evidence>
<accession>A0A4R5CJH6</accession>
<dbReference type="AlphaFoldDB" id="A0A4R5CJH6"/>
<proteinExistence type="predicted"/>
<keyword evidence="3" id="KW-1185">Reference proteome</keyword>